<sequence>MQWLFWVLKQKWGTLLWKLELMWLVIYLFQQMTFPMMLCSEQLWKYYNDGCECTENDVIVLVGNGYIADVGVLTGYAVVTFEIGITDVLCVVDLVSTDGCVTVVEVEVFPGSGSVLEEIVLLVVGHFDTRSGPVDDAIPVVVVEGIVVVVVGFVPTEVDRNLDSVGNSIVLVVSANVSHLGKVVAEVVTPLAEETTNAEAGDVLLFVKYDTKACSVVGFVANVIFCTKVVVLVNDGSGEVLVVTTIGIVDK</sequence>
<dbReference type="EMBL" id="BFAA01003353">
    <property type="protein sequence ID" value="GCB70675.1"/>
    <property type="molecule type" value="Genomic_DNA"/>
</dbReference>
<dbReference type="Proteomes" id="UP000288216">
    <property type="component" value="Unassembled WGS sequence"/>
</dbReference>
<reference evidence="1 2" key="1">
    <citation type="journal article" date="2018" name="Nat. Ecol. Evol.">
        <title>Shark genomes provide insights into elasmobranch evolution and the origin of vertebrates.</title>
        <authorList>
            <person name="Hara Y"/>
            <person name="Yamaguchi K"/>
            <person name="Onimaru K"/>
            <person name="Kadota M"/>
            <person name="Koyanagi M"/>
            <person name="Keeley SD"/>
            <person name="Tatsumi K"/>
            <person name="Tanaka K"/>
            <person name="Motone F"/>
            <person name="Kageyama Y"/>
            <person name="Nozu R"/>
            <person name="Adachi N"/>
            <person name="Nishimura O"/>
            <person name="Nakagawa R"/>
            <person name="Tanegashima C"/>
            <person name="Kiyatake I"/>
            <person name="Matsumoto R"/>
            <person name="Murakumo K"/>
            <person name="Nishida K"/>
            <person name="Terakita A"/>
            <person name="Kuratani S"/>
            <person name="Sato K"/>
            <person name="Hyodo S Kuraku.S."/>
        </authorList>
    </citation>
    <scope>NUCLEOTIDE SEQUENCE [LARGE SCALE GENOMIC DNA]</scope>
</reference>
<evidence type="ECO:0000313" key="1">
    <source>
        <dbReference type="EMBL" id="GCB70675.1"/>
    </source>
</evidence>
<organism evidence="1 2">
    <name type="scientific">Scyliorhinus torazame</name>
    <name type="common">Cloudy catshark</name>
    <name type="synonym">Catulus torazame</name>
    <dbReference type="NCBI Taxonomy" id="75743"/>
    <lineage>
        <taxon>Eukaryota</taxon>
        <taxon>Metazoa</taxon>
        <taxon>Chordata</taxon>
        <taxon>Craniata</taxon>
        <taxon>Vertebrata</taxon>
        <taxon>Chondrichthyes</taxon>
        <taxon>Elasmobranchii</taxon>
        <taxon>Galeomorphii</taxon>
        <taxon>Galeoidea</taxon>
        <taxon>Carcharhiniformes</taxon>
        <taxon>Scyliorhinidae</taxon>
        <taxon>Scyliorhinus</taxon>
    </lineage>
</organism>
<proteinExistence type="predicted"/>
<name>A0A401PC27_SCYTO</name>
<keyword evidence="2" id="KW-1185">Reference proteome</keyword>
<gene>
    <name evidence="1" type="ORF">scyTo_0008636</name>
</gene>
<evidence type="ECO:0000313" key="2">
    <source>
        <dbReference type="Proteomes" id="UP000288216"/>
    </source>
</evidence>
<accession>A0A401PC27</accession>
<dbReference type="AlphaFoldDB" id="A0A401PC27"/>
<comment type="caution">
    <text evidence="1">The sequence shown here is derived from an EMBL/GenBank/DDBJ whole genome shotgun (WGS) entry which is preliminary data.</text>
</comment>
<protein>
    <submittedName>
        <fullName evidence="1">Uncharacterized protein</fullName>
    </submittedName>
</protein>